<dbReference type="GO" id="GO:0046872">
    <property type="term" value="F:metal ion binding"/>
    <property type="evidence" value="ECO:0007669"/>
    <property type="project" value="InterPro"/>
</dbReference>
<gene>
    <name evidence="6" type="ORF">BIV23_27770</name>
</gene>
<evidence type="ECO:0000259" key="5">
    <source>
        <dbReference type="PROSITE" id="PS50975"/>
    </source>
</evidence>
<accession>A0A1S2Q128</accession>
<evidence type="ECO:0000256" key="3">
    <source>
        <dbReference type="ARBA" id="ARBA00022840"/>
    </source>
</evidence>
<dbReference type="PROSITE" id="PS50975">
    <property type="entry name" value="ATP_GRASP"/>
    <property type="match status" value="1"/>
</dbReference>
<evidence type="ECO:0000256" key="4">
    <source>
        <dbReference type="PROSITE-ProRule" id="PRU00409"/>
    </source>
</evidence>
<dbReference type="EMBL" id="MLYO01000049">
    <property type="protein sequence ID" value="OIJ99828.1"/>
    <property type="molecule type" value="Genomic_DNA"/>
</dbReference>
<comment type="caution">
    <text evidence="6">The sequence shown here is derived from an EMBL/GenBank/DDBJ whole genome shotgun (WGS) entry which is preliminary data.</text>
</comment>
<dbReference type="GO" id="GO:0005524">
    <property type="term" value="F:ATP binding"/>
    <property type="evidence" value="ECO:0007669"/>
    <property type="project" value="UniProtKB-UniRule"/>
</dbReference>
<keyword evidence="2 4" id="KW-0547">Nucleotide-binding</keyword>
<dbReference type="PANTHER" id="PTHR43585:SF2">
    <property type="entry name" value="ATP-GRASP ENZYME FSQD"/>
    <property type="match status" value="1"/>
</dbReference>
<name>A0A1S2Q128_9ACTN</name>
<evidence type="ECO:0000313" key="7">
    <source>
        <dbReference type="Proteomes" id="UP000179642"/>
    </source>
</evidence>
<keyword evidence="1" id="KW-0436">Ligase</keyword>
<dbReference type="RefSeq" id="WP_071383712.1">
    <property type="nucleotide sequence ID" value="NZ_MLYO01000049.1"/>
</dbReference>
<dbReference type="GO" id="GO:0016874">
    <property type="term" value="F:ligase activity"/>
    <property type="evidence" value="ECO:0007669"/>
    <property type="project" value="UniProtKB-KW"/>
</dbReference>
<dbReference type="SMART" id="SM01209">
    <property type="entry name" value="GARS_A"/>
    <property type="match status" value="1"/>
</dbReference>
<dbReference type="Gene3D" id="3.40.50.20">
    <property type="match status" value="1"/>
</dbReference>
<dbReference type="Gene3D" id="3.30.470.20">
    <property type="entry name" value="ATP-grasp fold, B domain"/>
    <property type="match status" value="1"/>
</dbReference>
<dbReference type="Proteomes" id="UP000179642">
    <property type="component" value="Unassembled WGS sequence"/>
</dbReference>
<dbReference type="InterPro" id="IPR041472">
    <property type="entry name" value="BL00235/CARNS1_N"/>
</dbReference>
<feature type="domain" description="ATP-grasp" evidence="5">
    <location>
        <begin position="120"/>
        <end position="323"/>
    </location>
</feature>
<proteinExistence type="predicted"/>
<evidence type="ECO:0000256" key="1">
    <source>
        <dbReference type="ARBA" id="ARBA00022598"/>
    </source>
</evidence>
<organism evidence="6 7">
    <name type="scientific">Streptomyces monashensis</name>
    <dbReference type="NCBI Taxonomy" id="1678012"/>
    <lineage>
        <taxon>Bacteria</taxon>
        <taxon>Bacillati</taxon>
        <taxon>Actinomycetota</taxon>
        <taxon>Actinomycetes</taxon>
        <taxon>Kitasatosporales</taxon>
        <taxon>Streptomycetaceae</taxon>
        <taxon>Streptomyces</taxon>
    </lineage>
</organism>
<sequence>MPKLLLLEAMGNTGEYVFDAARDMGVDVIVVTHQDVFEDWYSPSLQAKIKQYGKLVFTDFSESEGALRHLAELARAEDVDGVVACWEFLTPLVARLTADLGLPGNDPARALSCRNKRIMARAFTEHGIPAPRTVAARTVAEAYALVDAAGLEYPIVVKPAEQSGSWGVSVVRSDEELKAAFTTAQSHLFQMPHGIPLDPHVVIQEYVDGVEFSIETVVARGVATPLCPYDKFTTDGAKRAEFGHTVPAELDEASVRVVQQAAVAAAQALGITNGVAHTELKLQPDGTTRLIELGARLPGDHVVALMRQARGIDEARIYVQLALGLEPSLTPTADTAAGIRFLTPPRGGVLRSVSGIGHSDAVAVSRFTVEPGGEVREPGDNDSRVGYVILHADTAAKVNAAAARVLADVTIEVA</sequence>
<dbReference type="PANTHER" id="PTHR43585">
    <property type="entry name" value="FUMIPYRROLE BIOSYNTHESIS PROTEIN C"/>
    <property type="match status" value="1"/>
</dbReference>
<dbReference type="InterPro" id="IPR040570">
    <property type="entry name" value="LAL_C2"/>
</dbReference>
<keyword evidence="3 4" id="KW-0067">ATP-binding</keyword>
<dbReference type="Pfam" id="PF13535">
    <property type="entry name" value="ATP-grasp_4"/>
    <property type="match status" value="1"/>
</dbReference>
<dbReference type="SUPFAM" id="SSF56059">
    <property type="entry name" value="Glutathione synthetase ATP-binding domain-like"/>
    <property type="match status" value="1"/>
</dbReference>
<dbReference type="OrthoDB" id="6964321at2"/>
<evidence type="ECO:0000313" key="6">
    <source>
        <dbReference type="EMBL" id="OIJ99828.1"/>
    </source>
</evidence>
<keyword evidence="7" id="KW-1185">Reference proteome</keyword>
<reference evidence="6 7" key="1">
    <citation type="submission" date="2016-10" db="EMBL/GenBank/DDBJ databases">
        <title>Genome sequence of Streptomyces sp. MUSC 1.</title>
        <authorList>
            <person name="Lee L.-H."/>
            <person name="Ser H.-L."/>
            <person name="Law J.W.-F."/>
        </authorList>
    </citation>
    <scope>NUCLEOTIDE SEQUENCE [LARGE SCALE GENOMIC DNA]</scope>
    <source>
        <strain evidence="6 7">MUSC 1</strain>
    </source>
</reference>
<evidence type="ECO:0000256" key="2">
    <source>
        <dbReference type="ARBA" id="ARBA00022741"/>
    </source>
</evidence>
<dbReference type="InterPro" id="IPR052032">
    <property type="entry name" value="ATP-dep_AA_Ligase"/>
</dbReference>
<dbReference type="Pfam" id="PF18130">
    <property type="entry name" value="ATPgrasp_N"/>
    <property type="match status" value="1"/>
</dbReference>
<dbReference type="Pfam" id="PF18603">
    <property type="entry name" value="LAL_C2"/>
    <property type="match status" value="1"/>
</dbReference>
<protein>
    <submittedName>
        <fullName evidence="6">Carboxylase</fullName>
    </submittedName>
</protein>
<dbReference type="AlphaFoldDB" id="A0A1S2Q128"/>
<dbReference type="InterPro" id="IPR011761">
    <property type="entry name" value="ATP-grasp"/>
</dbReference>